<keyword evidence="5" id="KW-0732">Signal</keyword>
<dbReference type="RefSeq" id="WP_100918870.1">
    <property type="nucleotide sequence ID" value="NZ_CP020370.1"/>
</dbReference>
<evidence type="ECO:0000256" key="7">
    <source>
        <dbReference type="ARBA" id="ARBA00022801"/>
    </source>
</evidence>
<evidence type="ECO:0000256" key="4">
    <source>
        <dbReference type="ARBA" id="ARBA00012646"/>
    </source>
</evidence>
<comment type="similarity">
    <text evidence="3">Belongs to the class A bacterial acid phosphatase family.</text>
</comment>
<dbReference type="AlphaFoldDB" id="A0A2K8U694"/>
<keyword evidence="6" id="KW-0574">Periplasm</keyword>
<evidence type="ECO:0000313" key="9">
    <source>
        <dbReference type="EMBL" id="AUB81093.1"/>
    </source>
</evidence>
<dbReference type="InterPro" id="IPR000326">
    <property type="entry name" value="PAP2/HPO"/>
</dbReference>
<dbReference type="PIRSF" id="PIRSF000897">
    <property type="entry name" value="Acid_Ptase_ClsA"/>
    <property type="match status" value="1"/>
</dbReference>
<dbReference type="Gene3D" id="1.20.144.10">
    <property type="entry name" value="Phosphatidic acid phosphatase type 2/haloperoxidase"/>
    <property type="match status" value="1"/>
</dbReference>
<dbReference type="SMART" id="SM00014">
    <property type="entry name" value="acidPPc"/>
    <property type="match status" value="1"/>
</dbReference>
<dbReference type="Pfam" id="PF01569">
    <property type="entry name" value="PAP2"/>
    <property type="match status" value="1"/>
</dbReference>
<feature type="domain" description="Phosphatidic acid phosphatase type 2/haloperoxidase" evidence="8">
    <location>
        <begin position="142"/>
        <end position="256"/>
    </location>
</feature>
<evidence type="ECO:0000256" key="1">
    <source>
        <dbReference type="ARBA" id="ARBA00000032"/>
    </source>
</evidence>
<evidence type="ECO:0000256" key="6">
    <source>
        <dbReference type="ARBA" id="ARBA00022764"/>
    </source>
</evidence>
<evidence type="ECO:0000259" key="8">
    <source>
        <dbReference type="SMART" id="SM00014"/>
    </source>
</evidence>
<comment type="subcellular location">
    <subcellularLocation>
        <location evidence="2">Periplasm</location>
    </subcellularLocation>
</comment>
<name>A0A2K8U694_9GAMM</name>
<evidence type="ECO:0000256" key="5">
    <source>
        <dbReference type="ARBA" id="ARBA00022729"/>
    </source>
</evidence>
<dbReference type="Proteomes" id="UP000232638">
    <property type="component" value="Chromosome"/>
</dbReference>
<keyword evidence="10" id="KW-1185">Reference proteome</keyword>
<evidence type="ECO:0000256" key="3">
    <source>
        <dbReference type="ARBA" id="ARBA00009017"/>
    </source>
</evidence>
<reference evidence="9 10" key="1">
    <citation type="submission" date="2017-03" db="EMBL/GenBank/DDBJ databases">
        <title>Complete genome sequence of Candidatus 'Thiodictyon syntrophicum' sp. nov. strain Cad16T, a photolithoautotroph purple sulfur bacterium isolated from an alpine meromictic lake.</title>
        <authorList>
            <person name="Luedin S.M."/>
            <person name="Pothier J.F."/>
            <person name="Danza F."/>
            <person name="Storelli N."/>
            <person name="Wittwer M."/>
            <person name="Tonolla M."/>
        </authorList>
    </citation>
    <scope>NUCLEOTIDE SEQUENCE [LARGE SCALE GENOMIC DNA]</scope>
    <source>
        <strain evidence="9 10">Cad16T</strain>
    </source>
</reference>
<gene>
    <name evidence="9" type="ORF">THSYN_09090</name>
</gene>
<protein>
    <recommendedName>
        <fullName evidence="4">acid phosphatase</fullName>
        <ecNumber evidence="4">3.1.3.2</ecNumber>
    </recommendedName>
</protein>
<proteinExistence type="inferred from homology"/>
<dbReference type="GO" id="GO:0030288">
    <property type="term" value="C:outer membrane-bounded periplasmic space"/>
    <property type="evidence" value="ECO:0007669"/>
    <property type="project" value="InterPro"/>
</dbReference>
<sequence length="304" mass="32024">MGVSRAVDLGGKPSTAVRPLAPAAPRRLLPWLALAGLVLAAGCASVNQAPPPAAVAELKPGIPVGFLQPDALPDGLTLLPPPPAPGSAAMAADQAAFRATRAFRNTPRWALASADAVLKLPEGPQAFSCALDAPITQEATPNLYALLGRSATDAKLAAAPTKEHYRRIRPFVVNRQASCTPDDEARLRLNGSYPSGHTMIGWTWTLILTELAPERADRLLARGYAFGQSRVICGVHWQSDVTASRVLAPGVVARLHADPAFRAQLEAAKAELAAARAKGLRPTRDCRAEAAALAVTLPKTRHPR</sequence>
<dbReference type="KEGG" id="tsy:THSYN_09090"/>
<dbReference type="PROSITE" id="PS01157">
    <property type="entry name" value="ACID_PHOSPH_CL_A"/>
    <property type="match status" value="1"/>
</dbReference>
<dbReference type="GO" id="GO:0003993">
    <property type="term" value="F:acid phosphatase activity"/>
    <property type="evidence" value="ECO:0007669"/>
    <property type="project" value="UniProtKB-EC"/>
</dbReference>
<evidence type="ECO:0000256" key="2">
    <source>
        <dbReference type="ARBA" id="ARBA00004418"/>
    </source>
</evidence>
<dbReference type="InterPro" id="IPR001011">
    <property type="entry name" value="Acid_Pase_classA_bac"/>
</dbReference>
<dbReference type="EC" id="3.1.3.2" evidence="4"/>
<evidence type="ECO:0000313" key="10">
    <source>
        <dbReference type="Proteomes" id="UP000232638"/>
    </source>
</evidence>
<organism evidence="9 10">
    <name type="scientific">Candidatus Thiodictyon syntrophicum</name>
    <dbReference type="NCBI Taxonomy" id="1166950"/>
    <lineage>
        <taxon>Bacteria</taxon>
        <taxon>Pseudomonadati</taxon>
        <taxon>Pseudomonadota</taxon>
        <taxon>Gammaproteobacteria</taxon>
        <taxon>Chromatiales</taxon>
        <taxon>Chromatiaceae</taxon>
        <taxon>Thiodictyon</taxon>
    </lineage>
</organism>
<dbReference type="SUPFAM" id="SSF48317">
    <property type="entry name" value="Acid phosphatase/Vanadium-dependent haloperoxidase"/>
    <property type="match status" value="1"/>
</dbReference>
<comment type="catalytic activity">
    <reaction evidence="1">
        <text>a phosphate monoester + H2O = an alcohol + phosphate</text>
        <dbReference type="Rhea" id="RHEA:15017"/>
        <dbReference type="ChEBI" id="CHEBI:15377"/>
        <dbReference type="ChEBI" id="CHEBI:30879"/>
        <dbReference type="ChEBI" id="CHEBI:43474"/>
        <dbReference type="ChEBI" id="CHEBI:67140"/>
        <dbReference type="EC" id="3.1.3.2"/>
    </reaction>
</comment>
<dbReference type="CDD" id="cd03397">
    <property type="entry name" value="PAP2_acid_phosphatase"/>
    <property type="match status" value="1"/>
</dbReference>
<dbReference type="PRINTS" id="PR00483">
    <property type="entry name" value="BACPHPHTASE"/>
</dbReference>
<dbReference type="InterPro" id="IPR018296">
    <property type="entry name" value="Acid_Pase_classA_bac_CS"/>
</dbReference>
<keyword evidence="7" id="KW-0378">Hydrolase</keyword>
<accession>A0A2K8U694</accession>
<dbReference type="OrthoDB" id="9780507at2"/>
<dbReference type="EMBL" id="CP020370">
    <property type="protein sequence ID" value="AUB81093.1"/>
    <property type="molecule type" value="Genomic_DNA"/>
</dbReference>
<dbReference type="InterPro" id="IPR036938">
    <property type="entry name" value="PAP2/HPO_sf"/>
</dbReference>